<dbReference type="InterPro" id="IPR003661">
    <property type="entry name" value="HisK_dim/P_dom"/>
</dbReference>
<evidence type="ECO:0000313" key="13">
    <source>
        <dbReference type="Proteomes" id="UP000781958"/>
    </source>
</evidence>
<evidence type="ECO:0000256" key="8">
    <source>
        <dbReference type="SAM" id="Phobius"/>
    </source>
</evidence>
<evidence type="ECO:0000256" key="5">
    <source>
        <dbReference type="ARBA" id="ARBA00022777"/>
    </source>
</evidence>
<dbReference type="Pfam" id="PF00512">
    <property type="entry name" value="HisKA"/>
    <property type="match status" value="1"/>
</dbReference>
<dbReference type="EC" id="2.7.13.3" evidence="2"/>
<sequence length="722" mass="76716">MLRLSVRALLNFHPKAVLAAIVASMTMLGAMAWGALTLFDYVDTLNRAERDARQMAALLEGHAAAMVDGGVGAVSRVADRMRDGGLSVLAEQALGEALSVSSRGALSIVDAGGRTVFGPTIALDGSGLDAALGGDLAADAGGAGGGVLMLHGRADGAESIVLARRLLDRQGRVDGAVLLALPEANLSTVLNVFGDGAHRFAGVFRTDGARLAGVGPQDLGPVPRMEPGSGGGDHDWLVGGQRTVIGLKRMQAFPAVAAVALPREVVLAPWVVRLKQGLSVVGVSFLAMLGLAWLGWASLRREEETRNALRDANARLEQRVDERTADLRSLNQKLVRALAEKERANQAKSRFLSAANHDLRQPFQALRLFHHLLMERLKDPRDRSIADKMGEALDSGEKLLHSLLEVATLDAGVVRPNIADVPVATVLDSVATEFRAVAAEKGLDLRIRPCDALVRTDAALLTRMLRDLVRNALSYTPMGGVVVGCRRRGQWLRIEVWDTGAGIPAEQLDAIFEDFVQLGNPERDRRRGLGLGLSKVRRKAALLGHAVEVRSRLGQGSVFSIMVPVAASEPKEEPASLPITGHAADAKAARLILVVEDDPVQRAGMQLLLESWGHQVLAAVDGPAALDALRGAPRRPDVILTDFRLPGAMTGADTVTRAGELAGHPIPGIILTGDTAPERIREAVAVGCRLLHKPFTPDVLRDALNAVATERGALRQTQQTAA</sequence>
<dbReference type="PANTHER" id="PTHR43047:SF9">
    <property type="entry name" value="HISTIDINE KINASE"/>
    <property type="match status" value="1"/>
</dbReference>
<feature type="transmembrane region" description="Helical" evidence="8">
    <location>
        <begin position="278"/>
        <end position="299"/>
    </location>
</feature>
<dbReference type="Proteomes" id="UP000781958">
    <property type="component" value="Unassembled WGS sequence"/>
</dbReference>
<dbReference type="CDD" id="cd17546">
    <property type="entry name" value="REC_hyHK_CKI1_RcsC-like"/>
    <property type="match status" value="1"/>
</dbReference>
<dbReference type="Gene3D" id="3.30.565.10">
    <property type="entry name" value="Histidine kinase-like ATPase, C-terminal domain"/>
    <property type="match status" value="1"/>
</dbReference>
<dbReference type="SUPFAM" id="SSF47384">
    <property type="entry name" value="Homodimeric domain of signal transducing histidine kinase"/>
    <property type="match status" value="1"/>
</dbReference>
<evidence type="ECO:0000256" key="1">
    <source>
        <dbReference type="ARBA" id="ARBA00000085"/>
    </source>
</evidence>
<feature type="coiled-coil region" evidence="7">
    <location>
        <begin position="299"/>
        <end position="347"/>
    </location>
</feature>
<dbReference type="InterPro" id="IPR011006">
    <property type="entry name" value="CheY-like_superfamily"/>
</dbReference>
<feature type="transmembrane region" description="Helical" evidence="8">
    <location>
        <begin position="16"/>
        <end position="39"/>
    </location>
</feature>
<organism evidence="12 13">
    <name type="scientific">Azospirillum rugosum</name>
    <dbReference type="NCBI Taxonomy" id="416170"/>
    <lineage>
        <taxon>Bacteria</taxon>
        <taxon>Pseudomonadati</taxon>
        <taxon>Pseudomonadota</taxon>
        <taxon>Alphaproteobacteria</taxon>
        <taxon>Rhodospirillales</taxon>
        <taxon>Azospirillaceae</taxon>
        <taxon>Azospirillum</taxon>
    </lineage>
</organism>
<evidence type="ECO:0000256" key="7">
    <source>
        <dbReference type="SAM" id="Coils"/>
    </source>
</evidence>
<dbReference type="SMART" id="SM00387">
    <property type="entry name" value="HATPase_c"/>
    <property type="match status" value="1"/>
</dbReference>
<gene>
    <name evidence="12" type="ORF">J2851_006214</name>
</gene>
<protein>
    <recommendedName>
        <fullName evidence="2">histidine kinase</fullName>
        <ecNumber evidence="2">2.7.13.3</ecNumber>
    </recommendedName>
</protein>
<dbReference type="InterPro" id="IPR004358">
    <property type="entry name" value="Sig_transdc_His_kin-like_C"/>
</dbReference>
<comment type="caution">
    <text evidence="12">The sequence shown here is derived from an EMBL/GenBank/DDBJ whole genome shotgun (WGS) entry which is preliminary data.</text>
</comment>
<keyword evidence="5 12" id="KW-0418">Kinase</keyword>
<dbReference type="Gene3D" id="3.30.450.20">
    <property type="entry name" value="PAS domain"/>
    <property type="match status" value="1"/>
</dbReference>
<evidence type="ECO:0000256" key="6">
    <source>
        <dbReference type="PROSITE-ProRule" id="PRU00169"/>
    </source>
</evidence>
<keyword evidence="8" id="KW-1133">Transmembrane helix</keyword>
<dbReference type="GO" id="GO:0016301">
    <property type="term" value="F:kinase activity"/>
    <property type="evidence" value="ECO:0007669"/>
    <property type="project" value="UniProtKB-KW"/>
</dbReference>
<feature type="domain" description="Response regulatory" evidence="11">
    <location>
        <begin position="591"/>
        <end position="708"/>
    </location>
</feature>
<evidence type="ECO:0000256" key="4">
    <source>
        <dbReference type="ARBA" id="ARBA00022679"/>
    </source>
</evidence>
<keyword evidence="9" id="KW-0732">Signal</keyword>
<keyword evidence="4" id="KW-0808">Transferase</keyword>
<dbReference type="Gene3D" id="1.10.287.130">
    <property type="match status" value="1"/>
</dbReference>
<name>A0ABS4SUZ3_9PROT</name>
<dbReference type="InterPro" id="IPR036890">
    <property type="entry name" value="HATPase_C_sf"/>
</dbReference>
<evidence type="ECO:0000256" key="2">
    <source>
        <dbReference type="ARBA" id="ARBA00012438"/>
    </source>
</evidence>
<dbReference type="PANTHER" id="PTHR43047">
    <property type="entry name" value="TWO-COMPONENT HISTIDINE PROTEIN KINASE"/>
    <property type="match status" value="1"/>
</dbReference>
<proteinExistence type="predicted"/>
<feature type="modified residue" description="4-aspartylphosphate" evidence="6">
    <location>
        <position position="642"/>
    </location>
</feature>
<accession>A0ABS4SUZ3</accession>
<dbReference type="SMART" id="SM00448">
    <property type="entry name" value="REC"/>
    <property type="match status" value="1"/>
</dbReference>
<feature type="domain" description="Histidine kinase" evidence="10">
    <location>
        <begin position="354"/>
        <end position="567"/>
    </location>
</feature>
<dbReference type="Pfam" id="PF02518">
    <property type="entry name" value="HATPase_c"/>
    <property type="match status" value="1"/>
</dbReference>
<comment type="catalytic activity">
    <reaction evidence="1">
        <text>ATP + protein L-histidine = ADP + protein N-phospho-L-histidine.</text>
        <dbReference type="EC" id="2.7.13.3"/>
    </reaction>
</comment>
<keyword evidence="3 6" id="KW-0597">Phosphoprotein</keyword>
<evidence type="ECO:0000259" key="10">
    <source>
        <dbReference type="PROSITE" id="PS50109"/>
    </source>
</evidence>
<keyword evidence="8" id="KW-0472">Membrane</keyword>
<dbReference type="InterPro" id="IPR005467">
    <property type="entry name" value="His_kinase_dom"/>
</dbReference>
<dbReference type="PRINTS" id="PR00344">
    <property type="entry name" value="BCTRLSENSOR"/>
</dbReference>
<keyword evidence="7" id="KW-0175">Coiled coil</keyword>
<evidence type="ECO:0000256" key="9">
    <source>
        <dbReference type="SAM" id="SignalP"/>
    </source>
</evidence>
<feature type="signal peptide" evidence="9">
    <location>
        <begin position="1"/>
        <end position="19"/>
    </location>
</feature>
<feature type="chain" id="PRO_5047172619" description="histidine kinase" evidence="9">
    <location>
        <begin position="20"/>
        <end position="722"/>
    </location>
</feature>
<dbReference type="SUPFAM" id="SSF55874">
    <property type="entry name" value="ATPase domain of HSP90 chaperone/DNA topoisomerase II/histidine kinase"/>
    <property type="match status" value="1"/>
</dbReference>
<reference evidence="12 13" key="1">
    <citation type="submission" date="2021-03" db="EMBL/GenBank/DDBJ databases">
        <title>Genomic Encyclopedia of Type Strains, Phase III (KMG-III): the genomes of soil and plant-associated and newly described type strains.</title>
        <authorList>
            <person name="Whitman W."/>
        </authorList>
    </citation>
    <scope>NUCLEOTIDE SEQUENCE [LARGE SCALE GENOMIC DNA]</scope>
    <source>
        <strain evidence="12 13">IMMIB AFH-6</strain>
    </source>
</reference>
<dbReference type="SMART" id="SM00388">
    <property type="entry name" value="HisKA"/>
    <property type="match status" value="1"/>
</dbReference>
<dbReference type="RefSeq" id="WP_209771490.1">
    <property type="nucleotide sequence ID" value="NZ_JAGINP010000030.1"/>
</dbReference>
<dbReference type="InterPro" id="IPR003594">
    <property type="entry name" value="HATPase_dom"/>
</dbReference>
<evidence type="ECO:0000313" key="12">
    <source>
        <dbReference type="EMBL" id="MBP2296398.1"/>
    </source>
</evidence>
<dbReference type="PROSITE" id="PS50109">
    <property type="entry name" value="HIS_KIN"/>
    <property type="match status" value="1"/>
</dbReference>
<dbReference type="InterPro" id="IPR001789">
    <property type="entry name" value="Sig_transdc_resp-reg_receiver"/>
</dbReference>
<dbReference type="PROSITE" id="PS50110">
    <property type="entry name" value="RESPONSE_REGULATORY"/>
    <property type="match status" value="1"/>
</dbReference>
<keyword evidence="13" id="KW-1185">Reference proteome</keyword>
<evidence type="ECO:0000256" key="3">
    <source>
        <dbReference type="ARBA" id="ARBA00022553"/>
    </source>
</evidence>
<dbReference type="SUPFAM" id="SSF52172">
    <property type="entry name" value="CheY-like"/>
    <property type="match status" value="1"/>
</dbReference>
<dbReference type="Pfam" id="PF00072">
    <property type="entry name" value="Response_reg"/>
    <property type="match status" value="1"/>
</dbReference>
<dbReference type="InterPro" id="IPR036097">
    <property type="entry name" value="HisK_dim/P_sf"/>
</dbReference>
<keyword evidence="8" id="KW-0812">Transmembrane</keyword>
<dbReference type="Gene3D" id="3.40.50.2300">
    <property type="match status" value="1"/>
</dbReference>
<dbReference type="EMBL" id="JAGINP010000030">
    <property type="protein sequence ID" value="MBP2296398.1"/>
    <property type="molecule type" value="Genomic_DNA"/>
</dbReference>
<evidence type="ECO:0000259" key="11">
    <source>
        <dbReference type="PROSITE" id="PS50110"/>
    </source>
</evidence>
<dbReference type="CDD" id="cd00082">
    <property type="entry name" value="HisKA"/>
    <property type="match status" value="1"/>
</dbReference>